<evidence type="ECO:0000256" key="2">
    <source>
        <dbReference type="ARBA" id="ARBA00023125"/>
    </source>
</evidence>
<dbReference type="GO" id="GO:0043565">
    <property type="term" value="F:sequence-specific DNA binding"/>
    <property type="evidence" value="ECO:0007669"/>
    <property type="project" value="InterPro"/>
</dbReference>
<dbReference type="PRINTS" id="PR00032">
    <property type="entry name" value="HTHARAC"/>
</dbReference>
<protein>
    <submittedName>
        <fullName evidence="5">AraC-type DNA-binding protein</fullName>
    </submittedName>
</protein>
<dbReference type="Pfam" id="PF12833">
    <property type="entry name" value="HTH_18"/>
    <property type="match status" value="1"/>
</dbReference>
<reference evidence="6" key="1">
    <citation type="submission" date="2016-10" db="EMBL/GenBank/DDBJ databases">
        <authorList>
            <person name="Varghese N."/>
            <person name="Submissions S."/>
        </authorList>
    </citation>
    <scope>NUCLEOTIDE SEQUENCE [LARGE SCALE GENOMIC DNA]</scope>
    <source>
        <strain evidence="6">DSM 23664</strain>
    </source>
</reference>
<organism evidence="5 6">
    <name type="scientific">Alkalibacterium subtropicum</name>
    <dbReference type="NCBI Taxonomy" id="753702"/>
    <lineage>
        <taxon>Bacteria</taxon>
        <taxon>Bacillati</taxon>
        <taxon>Bacillota</taxon>
        <taxon>Bacilli</taxon>
        <taxon>Lactobacillales</taxon>
        <taxon>Carnobacteriaceae</taxon>
        <taxon>Alkalibacterium</taxon>
    </lineage>
</organism>
<proteinExistence type="predicted"/>
<dbReference type="RefSeq" id="WP_091529372.1">
    <property type="nucleotide sequence ID" value="NZ_FOLT01000004.1"/>
</dbReference>
<dbReference type="PANTHER" id="PTHR47504">
    <property type="entry name" value="RIGHT ORIGIN-BINDING PROTEIN"/>
    <property type="match status" value="1"/>
</dbReference>
<keyword evidence="2 5" id="KW-0238">DNA-binding</keyword>
<evidence type="ECO:0000256" key="3">
    <source>
        <dbReference type="ARBA" id="ARBA00023163"/>
    </source>
</evidence>
<dbReference type="InterPro" id="IPR020449">
    <property type="entry name" value="Tscrpt_reg_AraC-type_HTH"/>
</dbReference>
<accession>A0A1I1HSR6</accession>
<dbReference type="PROSITE" id="PS01124">
    <property type="entry name" value="HTH_ARAC_FAMILY_2"/>
    <property type="match status" value="1"/>
</dbReference>
<gene>
    <name evidence="5" type="ORF">SAMN04488102_104107</name>
</gene>
<dbReference type="InterPro" id="IPR018060">
    <property type="entry name" value="HTH_AraC"/>
</dbReference>
<feature type="domain" description="HTH araC/xylS-type" evidence="4">
    <location>
        <begin position="8"/>
        <end position="106"/>
    </location>
</feature>
<dbReference type="EMBL" id="FOLT01000004">
    <property type="protein sequence ID" value="SFC24483.1"/>
    <property type="molecule type" value="Genomic_DNA"/>
</dbReference>
<dbReference type="Proteomes" id="UP000199612">
    <property type="component" value="Unassembled WGS sequence"/>
</dbReference>
<sequence>MDWLQRMNGAINYIEDNLTNEIDYAVAAKMACCSVYHFQRMFSFIIDIPLSEYIRRRRLTLAAFEVQNSDVRVIDLALKYGYQSPDAFTRAFYKLHGVTPTMARNMGTQLKAYPRISFHISIKEDKEMSYRIVEKGEYKVVGKSITIGIDQDPYKGV</sequence>
<dbReference type="PANTHER" id="PTHR47504:SF5">
    <property type="entry name" value="RIGHT ORIGIN-BINDING PROTEIN"/>
    <property type="match status" value="1"/>
</dbReference>
<dbReference type="GO" id="GO:0003700">
    <property type="term" value="F:DNA-binding transcription factor activity"/>
    <property type="evidence" value="ECO:0007669"/>
    <property type="project" value="InterPro"/>
</dbReference>
<dbReference type="InterPro" id="IPR009057">
    <property type="entry name" value="Homeodomain-like_sf"/>
</dbReference>
<keyword evidence="6" id="KW-1185">Reference proteome</keyword>
<dbReference type="STRING" id="753702.SAMN04488102_104107"/>
<evidence type="ECO:0000259" key="4">
    <source>
        <dbReference type="PROSITE" id="PS01124"/>
    </source>
</evidence>
<dbReference type="OrthoDB" id="9801123at2"/>
<keyword evidence="3" id="KW-0804">Transcription</keyword>
<evidence type="ECO:0000256" key="1">
    <source>
        <dbReference type="ARBA" id="ARBA00023015"/>
    </source>
</evidence>
<dbReference type="SUPFAM" id="SSF46689">
    <property type="entry name" value="Homeodomain-like"/>
    <property type="match status" value="2"/>
</dbReference>
<keyword evidence="1" id="KW-0805">Transcription regulation</keyword>
<evidence type="ECO:0000313" key="5">
    <source>
        <dbReference type="EMBL" id="SFC24483.1"/>
    </source>
</evidence>
<evidence type="ECO:0000313" key="6">
    <source>
        <dbReference type="Proteomes" id="UP000199612"/>
    </source>
</evidence>
<name>A0A1I1HSR6_9LACT</name>
<dbReference type="AlphaFoldDB" id="A0A1I1HSR6"/>
<dbReference type="InterPro" id="IPR050959">
    <property type="entry name" value="MarA-like"/>
</dbReference>
<dbReference type="Gene3D" id="1.10.10.60">
    <property type="entry name" value="Homeodomain-like"/>
    <property type="match status" value="2"/>
</dbReference>
<dbReference type="SMART" id="SM00342">
    <property type="entry name" value="HTH_ARAC"/>
    <property type="match status" value="1"/>
</dbReference>